<dbReference type="Pfam" id="PF02843">
    <property type="entry name" value="GARS_C"/>
    <property type="match status" value="1"/>
</dbReference>
<evidence type="ECO:0000256" key="8">
    <source>
        <dbReference type="ARBA" id="ARBA00042242"/>
    </source>
</evidence>
<accession>A0A948X547</accession>
<dbReference type="NCBIfam" id="TIGR00877">
    <property type="entry name" value="purD"/>
    <property type="match status" value="1"/>
</dbReference>
<dbReference type="EMBL" id="JAHLFJ010000036">
    <property type="protein sequence ID" value="MBU3855643.1"/>
    <property type="molecule type" value="Genomic_DNA"/>
</dbReference>
<name>A0A948X547_9BACT</name>
<dbReference type="GO" id="GO:0006189">
    <property type="term" value="P:'de novo' IMP biosynthetic process"/>
    <property type="evidence" value="ECO:0007669"/>
    <property type="project" value="UniProtKB-UniRule"/>
</dbReference>
<dbReference type="Proteomes" id="UP000784286">
    <property type="component" value="Unassembled WGS sequence"/>
</dbReference>
<evidence type="ECO:0000313" key="13">
    <source>
        <dbReference type="EMBL" id="MBU3855643.1"/>
    </source>
</evidence>
<comment type="similarity">
    <text evidence="7 10">Belongs to the GARS family.</text>
</comment>
<dbReference type="Pfam" id="PF01071">
    <property type="entry name" value="GARS_A"/>
    <property type="match status" value="1"/>
</dbReference>
<dbReference type="InterPro" id="IPR020560">
    <property type="entry name" value="PRibGlycinamide_synth_C-dom"/>
</dbReference>
<evidence type="ECO:0000256" key="10">
    <source>
        <dbReference type="HAMAP-Rule" id="MF_00138"/>
    </source>
</evidence>
<keyword evidence="3 10" id="KW-0436">Ligase</keyword>
<comment type="pathway">
    <text evidence="1 10">Purine metabolism; IMP biosynthesis via de novo pathway; N(1)-(5-phospho-D-ribosyl)glycinamide from 5-phospho-alpha-D-ribose 1-diphosphate: step 2/2.</text>
</comment>
<dbReference type="Gene3D" id="3.30.1490.20">
    <property type="entry name" value="ATP-grasp fold, A domain"/>
    <property type="match status" value="1"/>
</dbReference>
<dbReference type="InterPro" id="IPR020562">
    <property type="entry name" value="PRibGlycinamide_synth_N"/>
</dbReference>
<sequence length="424" mass="45600">MKLLLLGSGGREHALAWKIAQSPKIEKLFIAPGNAGTSEVGENVDIKANDFDAIRAFVLNNGINMVVVGPEDPLVKGIYDYFKNDSALKSIPVIGPSKTGAVLEGSKEFAKGFMQRHHIPTAGYKSITAGNLEEGLAFLETLQAPYVLKADGLCAGKGVLILPTLEEAKKELKEMLGGMFGDASATVVIEEFLSGIECSVFVLTDGKSYKILPEAKDYKRIGEGDKGLNTGGMGSVSPVPFADKEWMQKVEDRIIRPTVEGLAEEGIEYKGFIFFGLINVKGDPMVIEYNVRMGDPETESVMLRIKSDLVDLFEGVANGNLAEKTLEIDPRSAVCVMLVSGGYPEAYEKGFPISGIEEAKAGGSIVFHAGTAAKDGQTVTSGGRVIAVSSYGKDKDEALKKSFENAGKILFEKKYFRSDIGFDL</sequence>
<dbReference type="GO" id="GO:0009113">
    <property type="term" value="P:purine nucleobase biosynthetic process"/>
    <property type="evidence" value="ECO:0007669"/>
    <property type="project" value="InterPro"/>
</dbReference>
<evidence type="ECO:0000256" key="5">
    <source>
        <dbReference type="ARBA" id="ARBA00022755"/>
    </source>
</evidence>
<dbReference type="SUPFAM" id="SSF51246">
    <property type="entry name" value="Rudiment single hybrid motif"/>
    <property type="match status" value="1"/>
</dbReference>
<organism evidence="13 14">
    <name type="scientific">Candidatus Phocaeicola excrementipullorum</name>
    <dbReference type="NCBI Taxonomy" id="2838731"/>
    <lineage>
        <taxon>Bacteria</taxon>
        <taxon>Pseudomonadati</taxon>
        <taxon>Bacteroidota</taxon>
        <taxon>Bacteroidia</taxon>
        <taxon>Bacteroidales</taxon>
        <taxon>Bacteroidaceae</taxon>
        <taxon>Phocaeicola</taxon>
    </lineage>
</organism>
<dbReference type="EC" id="6.3.4.13" evidence="2 10"/>
<dbReference type="GO" id="GO:0004637">
    <property type="term" value="F:phosphoribosylamine-glycine ligase activity"/>
    <property type="evidence" value="ECO:0007669"/>
    <property type="project" value="UniProtKB-UniRule"/>
</dbReference>
<dbReference type="InterPro" id="IPR013815">
    <property type="entry name" value="ATP_grasp_subdomain_1"/>
</dbReference>
<dbReference type="Pfam" id="PF02844">
    <property type="entry name" value="GARS_N"/>
    <property type="match status" value="1"/>
</dbReference>
<dbReference type="InterPro" id="IPR000115">
    <property type="entry name" value="PRibGlycinamide_synth"/>
</dbReference>
<evidence type="ECO:0000256" key="6">
    <source>
        <dbReference type="ARBA" id="ARBA00022840"/>
    </source>
</evidence>
<dbReference type="InterPro" id="IPR020561">
    <property type="entry name" value="PRibGlycinamid_synth_ATP-grasp"/>
</dbReference>
<dbReference type="PANTHER" id="PTHR43472:SF1">
    <property type="entry name" value="PHOSPHORIBOSYLAMINE--GLYCINE LIGASE, CHLOROPLASTIC"/>
    <property type="match status" value="1"/>
</dbReference>
<dbReference type="SMART" id="SM01209">
    <property type="entry name" value="GARS_A"/>
    <property type="match status" value="1"/>
</dbReference>
<dbReference type="PANTHER" id="PTHR43472">
    <property type="entry name" value="PHOSPHORIBOSYLAMINE--GLYCINE LIGASE"/>
    <property type="match status" value="1"/>
</dbReference>
<comment type="catalytic activity">
    <reaction evidence="10">
        <text>5-phospho-beta-D-ribosylamine + glycine + ATP = N(1)-(5-phospho-beta-D-ribosyl)glycinamide + ADP + phosphate + H(+)</text>
        <dbReference type="Rhea" id="RHEA:17453"/>
        <dbReference type="ChEBI" id="CHEBI:15378"/>
        <dbReference type="ChEBI" id="CHEBI:30616"/>
        <dbReference type="ChEBI" id="CHEBI:43474"/>
        <dbReference type="ChEBI" id="CHEBI:57305"/>
        <dbReference type="ChEBI" id="CHEBI:58681"/>
        <dbReference type="ChEBI" id="CHEBI:143788"/>
        <dbReference type="ChEBI" id="CHEBI:456216"/>
        <dbReference type="EC" id="6.3.4.13"/>
    </reaction>
</comment>
<evidence type="ECO:0000256" key="9">
    <source>
        <dbReference type="ARBA" id="ARBA00042864"/>
    </source>
</evidence>
<dbReference type="InterPro" id="IPR037123">
    <property type="entry name" value="PRibGlycinamide_synth_C_sf"/>
</dbReference>
<dbReference type="Gene3D" id="3.40.50.20">
    <property type="match status" value="1"/>
</dbReference>
<dbReference type="HAMAP" id="MF_00138">
    <property type="entry name" value="GARS"/>
    <property type="match status" value="1"/>
</dbReference>
<dbReference type="AlphaFoldDB" id="A0A948X547"/>
<reference evidence="13" key="2">
    <citation type="submission" date="2021-04" db="EMBL/GenBank/DDBJ databases">
        <authorList>
            <person name="Gilroy R."/>
        </authorList>
    </citation>
    <scope>NUCLEOTIDE SEQUENCE</scope>
    <source>
        <strain evidence="13">8470</strain>
    </source>
</reference>
<reference evidence="13" key="1">
    <citation type="journal article" date="2021" name="PeerJ">
        <title>Extensive microbial diversity within the chicken gut microbiome revealed by metagenomics and culture.</title>
        <authorList>
            <person name="Gilroy R."/>
            <person name="Ravi A."/>
            <person name="Getino M."/>
            <person name="Pursley I."/>
            <person name="Horton D.L."/>
            <person name="Alikhan N.F."/>
            <person name="Baker D."/>
            <person name="Gharbi K."/>
            <person name="Hall N."/>
            <person name="Watson M."/>
            <person name="Adriaenssens E.M."/>
            <person name="Foster-Nyarko E."/>
            <person name="Jarju S."/>
            <person name="Secka A."/>
            <person name="Antonio M."/>
            <person name="Oren A."/>
            <person name="Chaudhuri R.R."/>
            <person name="La Ragione R."/>
            <person name="Hildebrand F."/>
            <person name="Pallen M.J."/>
        </authorList>
    </citation>
    <scope>NUCLEOTIDE SEQUENCE</scope>
    <source>
        <strain evidence="13">8470</strain>
    </source>
</reference>
<evidence type="ECO:0000256" key="2">
    <source>
        <dbReference type="ARBA" id="ARBA00013255"/>
    </source>
</evidence>
<evidence type="ECO:0000256" key="1">
    <source>
        <dbReference type="ARBA" id="ARBA00005174"/>
    </source>
</evidence>
<evidence type="ECO:0000256" key="11">
    <source>
        <dbReference type="PROSITE-ProRule" id="PRU00409"/>
    </source>
</evidence>
<evidence type="ECO:0000313" key="14">
    <source>
        <dbReference type="Proteomes" id="UP000784286"/>
    </source>
</evidence>
<evidence type="ECO:0000259" key="12">
    <source>
        <dbReference type="PROSITE" id="PS50975"/>
    </source>
</evidence>
<dbReference type="GO" id="GO:0046872">
    <property type="term" value="F:metal ion binding"/>
    <property type="evidence" value="ECO:0007669"/>
    <property type="project" value="InterPro"/>
</dbReference>
<dbReference type="Gene3D" id="3.90.600.10">
    <property type="entry name" value="Phosphoribosylglycinamide synthetase, C-terminal domain"/>
    <property type="match status" value="1"/>
</dbReference>
<dbReference type="SUPFAM" id="SSF56059">
    <property type="entry name" value="Glutathione synthetase ATP-binding domain-like"/>
    <property type="match status" value="1"/>
</dbReference>
<dbReference type="SMART" id="SM01210">
    <property type="entry name" value="GARS_C"/>
    <property type="match status" value="1"/>
</dbReference>
<dbReference type="InterPro" id="IPR011054">
    <property type="entry name" value="Rudment_hybrid_motif"/>
</dbReference>
<evidence type="ECO:0000256" key="4">
    <source>
        <dbReference type="ARBA" id="ARBA00022741"/>
    </source>
</evidence>
<dbReference type="InterPro" id="IPR016185">
    <property type="entry name" value="PreATP-grasp_dom_sf"/>
</dbReference>
<dbReference type="PROSITE" id="PS50975">
    <property type="entry name" value="ATP_GRASP"/>
    <property type="match status" value="1"/>
</dbReference>
<evidence type="ECO:0000256" key="3">
    <source>
        <dbReference type="ARBA" id="ARBA00022598"/>
    </source>
</evidence>
<feature type="domain" description="ATP-grasp" evidence="12">
    <location>
        <begin position="111"/>
        <end position="318"/>
    </location>
</feature>
<keyword evidence="6 11" id="KW-0067">ATP-binding</keyword>
<dbReference type="InterPro" id="IPR011761">
    <property type="entry name" value="ATP-grasp"/>
</dbReference>
<keyword evidence="5 10" id="KW-0658">Purine biosynthesis</keyword>
<comment type="caution">
    <text evidence="13">The sequence shown here is derived from an EMBL/GenBank/DDBJ whole genome shotgun (WGS) entry which is preliminary data.</text>
</comment>
<keyword evidence="4 11" id="KW-0547">Nucleotide-binding</keyword>
<dbReference type="Gene3D" id="3.30.470.20">
    <property type="entry name" value="ATP-grasp fold, B domain"/>
    <property type="match status" value="1"/>
</dbReference>
<protein>
    <recommendedName>
        <fullName evidence="2 10">Phosphoribosylamine--glycine ligase</fullName>
        <ecNumber evidence="2 10">6.3.4.13</ecNumber>
    </recommendedName>
    <alternativeName>
        <fullName evidence="10">GARS</fullName>
    </alternativeName>
    <alternativeName>
        <fullName evidence="8 10">Glycinamide ribonucleotide synthetase</fullName>
    </alternativeName>
    <alternativeName>
        <fullName evidence="9 10">Phosphoribosylglycinamide synthetase</fullName>
    </alternativeName>
</protein>
<gene>
    <name evidence="10 13" type="primary">purD</name>
    <name evidence="13" type="ORF">H9928_03620</name>
</gene>
<dbReference type="GO" id="GO:0005524">
    <property type="term" value="F:ATP binding"/>
    <property type="evidence" value="ECO:0007669"/>
    <property type="project" value="UniProtKB-UniRule"/>
</dbReference>
<proteinExistence type="inferred from homology"/>
<evidence type="ECO:0000256" key="7">
    <source>
        <dbReference type="ARBA" id="ARBA00038345"/>
    </source>
</evidence>
<dbReference type="SUPFAM" id="SSF52440">
    <property type="entry name" value="PreATP-grasp domain"/>
    <property type="match status" value="1"/>
</dbReference>